<dbReference type="InterPro" id="IPR008271">
    <property type="entry name" value="Ser/Thr_kinase_AS"/>
</dbReference>
<dbReference type="SMART" id="SM00220">
    <property type="entry name" value="S_TKc"/>
    <property type="match status" value="1"/>
</dbReference>
<dbReference type="FunFam" id="1.10.510.10:FF:000571">
    <property type="entry name" value="Maternal embryonic leucine zipper kinase"/>
    <property type="match status" value="1"/>
</dbReference>
<dbReference type="FunFam" id="3.30.200.20:FF:000315">
    <property type="entry name" value="Calcium-dependent protein kinase 3"/>
    <property type="match status" value="1"/>
</dbReference>
<evidence type="ECO:0000256" key="7">
    <source>
        <dbReference type="ARBA" id="ARBA00022737"/>
    </source>
</evidence>
<keyword evidence="8 15" id="KW-0547">Nucleotide-binding</keyword>
<dbReference type="InterPro" id="IPR002048">
    <property type="entry name" value="EF_hand_dom"/>
</dbReference>
<dbReference type="PANTHER" id="PTHR24349">
    <property type="entry name" value="SERINE/THREONINE-PROTEIN KINASE"/>
    <property type="match status" value="1"/>
</dbReference>
<feature type="domain" description="Protein kinase" evidence="17">
    <location>
        <begin position="97"/>
        <end position="354"/>
    </location>
</feature>
<keyword evidence="20" id="KW-1185">Reference proteome</keyword>
<evidence type="ECO:0000313" key="20">
    <source>
        <dbReference type="Proteomes" id="UP000039865"/>
    </source>
</evidence>
<dbReference type="PROSITE" id="PS00107">
    <property type="entry name" value="PROTEIN_KINASE_ATP"/>
    <property type="match status" value="1"/>
</dbReference>
<dbReference type="GO" id="GO:0005509">
    <property type="term" value="F:calcium ion binding"/>
    <property type="evidence" value="ECO:0007669"/>
    <property type="project" value="InterPro"/>
</dbReference>
<dbReference type="InterPro" id="IPR017441">
    <property type="entry name" value="Protein_kinase_ATP_BS"/>
</dbReference>
<protein>
    <recommendedName>
        <fullName evidence="3">non-specific serine/threonine protein kinase</fullName>
        <ecNumber evidence="3">2.7.11.1</ecNumber>
    </recommendedName>
</protein>
<evidence type="ECO:0000256" key="8">
    <source>
        <dbReference type="ARBA" id="ARBA00022741"/>
    </source>
</evidence>
<evidence type="ECO:0000256" key="10">
    <source>
        <dbReference type="ARBA" id="ARBA00022837"/>
    </source>
</evidence>
<dbReference type="Gene3D" id="1.10.510.10">
    <property type="entry name" value="Transferase(Phosphotransferase) domain 1"/>
    <property type="match status" value="1"/>
</dbReference>
<dbReference type="PROSITE" id="PS00108">
    <property type="entry name" value="PROTEIN_KINASE_ST"/>
    <property type="match status" value="1"/>
</dbReference>
<feature type="domain" description="EF-hand" evidence="18">
    <location>
        <begin position="398"/>
        <end position="433"/>
    </location>
</feature>
<keyword evidence="11 15" id="KW-0067">ATP-binding</keyword>
<dbReference type="SUPFAM" id="SSF47473">
    <property type="entry name" value="EF-hand"/>
    <property type="match status" value="1"/>
</dbReference>
<keyword evidence="10" id="KW-0106">Calcium</keyword>
<feature type="region of interest" description="Disordered" evidence="16">
    <location>
        <begin position="1"/>
        <end position="25"/>
    </location>
</feature>
<feature type="binding site" evidence="15">
    <location>
        <position position="127"/>
    </location>
    <ligand>
        <name>ATP</name>
        <dbReference type="ChEBI" id="CHEBI:30616"/>
    </ligand>
</feature>
<keyword evidence="5" id="KW-0808">Transferase</keyword>
<gene>
    <name evidence="19" type="primary">Contig7335.g363</name>
    <name evidence="19" type="ORF">STYLEM_3010</name>
</gene>
<evidence type="ECO:0000259" key="18">
    <source>
        <dbReference type="PROSITE" id="PS50222"/>
    </source>
</evidence>
<dbReference type="SUPFAM" id="SSF56112">
    <property type="entry name" value="Protein kinase-like (PK-like)"/>
    <property type="match status" value="1"/>
</dbReference>
<dbReference type="PROSITE" id="PS50222">
    <property type="entry name" value="EF_HAND_2"/>
    <property type="match status" value="1"/>
</dbReference>
<evidence type="ECO:0000256" key="2">
    <source>
        <dbReference type="ARBA" id="ARBA00011245"/>
    </source>
</evidence>
<evidence type="ECO:0000259" key="17">
    <source>
        <dbReference type="PROSITE" id="PS50011"/>
    </source>
</evidence>
<dbReference type="Gene3D" id="1.10.238.10">
    <property type="entry name" value="EF-hand"/>
    <property type="match status" value="2"/>
</dbReference>
<comment type="catalytic activity">
    <reaction evidence="13">
        <text>L-threonyl-[protein] + ATP = O-phospho-L-threonyl-[protein] + ADP + H(+)</text>
        <dbReference type="Rhea" id="RHEA:46608"/>
        <dbReference type="Rhea" id="RHEA-COMP:11060"/>
        <dbReference type="Rhea" id="RHEA-COMP:11605"/>
        <dbReference type="ChEBI" id="CHEBI:15378"/>
        <dbReference type="ChEBI" id="CHEBI:30013"/>
        <dbReference type="ChEBI" id="CHEBI:30616"/>
        <dbReference type="ChEBI" id="CHEBI:61977"/>
        <dbReference type="ChEBI" id="CHEBI:456216"/>
        <dbReference type="EC" id="2.7.11.1"/>
    </reaction>
</comment>
<evidence type="ECO:0000256" key="14">
    <source>
        <dbReference type="ARBA" id="ARBA00048679"/>
    </source>
</evidence>
<dbReference type="InterPro" id="IPR050205">
    <property type="entry name" value="CDPK_Ser/Thr_kinases"/>
</dbReference>
<evidence type="ECO:0000256" key="12">
    <source>
        <dbReference type="ARBA" id="ARBA00024334"/>
    </source>
</evidence>
<proteinExistence type="inferred from homology"/>
<comment type="cofactor">
    <cofactor evidence="1">
        <name>Mg(2+)</name>
        <dbReference type="ChEBI" id="CHEBI:18420"/>
    </cofactor>
</comment>
<dbReference type="OrthoDB" id="40902at2759"/>
<comment type="similarity">
    <text evidence="12">Belongs to the protein kinase superfamily. Ser/Thr protein kinase family. CDPK subfamily.</text>
</comment>
<evidence type="ECO:0000256" key="1">
    <source>
        <dbReference type="ARBA" id="ARBA00001946"/>
    </source>
</evidence>
<comment type="catalytic activity">
    <reaction evidence="14">
        <text>L-seryl-[protein] + ATP = O-phospho-L-seryl-[protein] + ADP + H(+)</text>
        <dbReference type="Rhea" id="RHEA:17989"/>
        <dbReference type="Rhea" id="RHEA-COMP:9863"/>
        <dbReference type="Rhea" id="RHEA-COMP:11604"/>
        <dbReference type="ChEBI" id="CHEBI:15378"/>
        <dbReference type="ChEBI" id="CHEBI:29999"/>
        <dbReference type="ChEBI" id="CHEBI:30616"/>
        <dbReference type="ChEBI" id="CHEBI:83421"/>
        <dbReference type="ChEBI" id="CHEBI:456216"/>
        <dbReference type="EC" id="2.7.11.1"/>
    </reaction>
</comment>
<dbReference type="InParanoid" id="A0A077ZZR6"/>
<dbReference type="CDD" id="cd05117">
    <property type="entry name" value="STKc_CAMK"/>
    <property type="match status" value="1"/>
</dbReference>
<dbReference type="AlphaFoldDB" id="A0A077ZZR6"/>
<evidence type="ECO:0000256" key="16">
    <source>
        <dbReference type="SAM" id="MobiDB-lite"/>
    </source>
</evidence>
<dbReference type="InterPro" id="IPR000719">
    <property type="entry name" value="Prot_kinase_dom"/>
</dbReference>
<dbReference type="EC" id="2.7.11.1" evidence="3"/>
<keyword evidence="6" id="KW-0479">Metal-binding</keyword>
<organism evidence="19 20">
    <name type="scientific">Stylonychia lemnae</name>
    <name type="common">Ciliate</name>
    <dbReference type="NCBI Taxonomy" id="5949"/>
    <lineage>
        <taxon>Eukaryota</taxon>
        <taxon>Sar</taxon>
        <taxon>Alveolata</taxon>
        <taxon>Ciliophora</taxon>
        <taxon>Intramacronucleata</taxon>
        <taxon>Spirotrichea</taxon>
        <taxon>Stichotrichia</taxon>
        <taxon>Sporadotrichida</taxon>
        <taxon>Oxytrichidae</taxon>
        <taxon>Stylonychinae</taxon>
        <taxon>Stylonychia</taxon>
    </lineage>
</organism>
<keyword evidence="7" id="KW-0677">Repeat</keyword>
<evidence type="ECO:0000256" key="13">
    <source>
        <dbReference type="ARBA" id="ARBA00047899"/>
    </source>
</evidence>
<dbReference type="EMBL" id="CCKQ01002921">
    <property type="protein sequence ID" value="CDW74018.1"/>
    <property type="molecule type" value="Genomic_DNA"/>
</dbReference>
<keyword evidence="4" id="KW-0723">Serine/threonine-protein kinase</keyword>
<evidence type="ECO:0000256" key="4">
    <source>
        <dbReference type="ARBA" id="ARBA00022527"/>
    </source>
</evidence>
<evidence type="ECO:0000256" key="6">
    <source>
        <dbReference type="ARBA" id="ARBA00022723"/>
    </source>
</evidence>
<dbReference type="PROSITE" id="PS50011">
    <property type="entry name" value="PROTEIN_KINASE_DOM"/>
    <property type="match status" value="1"/>
</dbReference>
<evidence type="ECO:0000256" key="11">
    <source>
        <dbReference type="ARBA" id="ARBA00022840"/>
    </source>
</evidence>
<dbReference type="OMA" id="GRSIYEM"/>
<dbReference type="InterPro" id="IPR011009">
    <property type="entry name" value="Kinase-like_dom_sf"/>
</dbReference>
<comment type="subunit">
    <text evidence="2">Monomer.</text>
</comment>
<sequence length="567" mass="65651">MNQSTNNDYPYCATNNQSHNRKKSNQLSLNESIQIPGGQIYSPIGSPMISSPDTRASQWLNAPSTHISSTSQNSWKQIHEQYEINQRISSEDIHKIYAIGKEIGHGRYGTVRLAQKNSHPKKRFAVKSISRDKIKTDIHLLEQELEILKSADHPNIINFYEIYKDDNHFHIVTEFCEGGELFEHIMDKGRLSEKEAALITLKIVSAIRHLHERNICHRDLKPENVLFEVKGKRQEIKVIDFGLSKYFNNDESQMTTKIGTPYYVSPEILEGKYDNSCDIWSIGVIAYIMLCGYPPFNATTENQLFRKILNCEYEFADDDWSNISNEAKDFVRQCLQPITVKRLTAEQATVHPWLLKHSKESLQKNISHDVLMRLKSFKKPTKLQAEVLKVLGTLLTYKEIVDIKDTFYALDDNLSGGITYDELKEAFYEHSAFTEGKDKELELREIFFTTDFNNNEQINYSEFLMATLDPQTHLTRENIVNIFKYFDADDCNYITSHGLKKVFLRSGRIVSDQEIENIFNEINMQVDEKISLERFTELLDVKKNQMISPMTSTASRSCRNSFRDDLD</sequence>
<dbReference type="Pfam" id="PF00069">
    <property type="entry name" value="Pkinase"/>
    <property type="match status" value="1"/>
</dbReference>
<evidence type="ECO:0000256" key="15">
    <source>
        <dbReference type="PROSITE-ProRule" id="PRU10141"/>
    </source>
</evidence>
<dbReference type="GO" id="GO:0004674">
    <property type="term" value="F:protein serine/threonine kinase activity"/>
    <property type="evidence" value="ECO:0007669"/>
    <property type="project" value="UniProtKB-KW"/>
</dbReference>
<evidence type="ECO:0000256" key="5">
    <source>
        <dbReference type="ARBA" id="ARBA00022679"/>
    </source>
</evidence>
<name>A0A077ZZR6_STYLE</name>
<dbReference type="InterPro" id="IPR011992">
    <property type="entry name" value="EF-hand-dom_pair"/>
</dbReference>
<dbReference type="Gene3D" id="3.30.200.20">
    <property type="entry name" value="Phosphorylase Kinase, domain 1"/>
    <property type="match status" value="1"/>
</dbReference>
<dbReference type="GO" id="GO:0005524">
    <property type="term" value="F:ATP binding"/>
    <property type="evidence" value="ECO:0007669"/>
    <property type="project" value="UniProtKB-UniRule"/>
</dbReference>
<evidence type="ECO:0000256" key="9">
    <source>
        <dbReference type="ARBA" id="ARBA00022777"/>
    </source>
</evidence>
<feature type="compositionally biased region" description="Polar residues" evidence="16">
    <location>
        <begin position="1"/>
        <end position="18"/>
    </location>
</feature>
<evidence type="ECO:0000256" key="3">
    <source>
        <dbReference type="ARBA" id="ARBA00012513"/>
    </source>
</evidence>
<dbReference type="Proteomes" id="UP000039865">
    <property type="component" value="Unassembled WGS sequence"/>
</dbReference>
<reference evidence="19 20" key="1">
    <citation type="submission" date="2014-06" db="EMBL/GenBank/DDBJ databases">
        <authorList>
            <person name="Swart Estienne"/>
        </authorList>
    </citation>
    <scope>NUCLEOTIDE SEQUENCE [LARGE SCALE GENOMIC DNA]</scope>
    <source>
        <strain evidence="19 20">130c</strain>
    </source>
</reference>
<evidence type="ECO:0000313" key="19">
    <source>
        <dbReference type="EMBL" id="CDW74018.1"/>
    </source>
</evidence>
<keyword evidence="9" id="KW-0418">Kinase</keyword>
<accession>A0A077ZZR6</accession>